<evidence type="ECO:0000256" key="10">
    <source>
        <dbReference type="PROSITE-ProRule" id="PRU00282"/>
    </source>
</evidence>
<evidence type="ECO:0000256" key="1">
    <source>
        <dbReference type="ARBA" id="ARBA00004448"/>
    </source>
</evidence>
<dbReference type="SUPFAM" id="SSF103506">
    <property type="entry name" value="Mitochondrial carrier"/>
    <property type="match status" value="1"/>
</dbReference>
<dbReference type="Gene3D" id="1.50.40.10">
    <property type="entry name" value="Mitochondrial carrier domain"/>
    <property type="match status" value="1"/>
</dbReference>
<keyword evidence="13" id="KW-1185">Reference proteome</keyword>
<organism evidence="12 13">
    <name type="scientific">Caulochytrium protostelioides</name>
    <dbReference type="NCBI Taxonomy" id="1555241"/>
    <lineage>
        <taxon>Eukaryota</taxon>
        <taxon>Fungi</taxon>
        <taxon>Fungi incertae sedis</taxon>
        <taxon>Chytridiomycota</taxon>
        <taxon>Chytridiomycota incertae sedis</taxon>
        <taxon>Chytridiomycetes</taxon>
        <taxon>Caulochytriales</taxon>
        <taxon>Caulochytriaceae</taxon>
        <taxon>Caulochytrium</taxon>
    </lineage>
</organism>
<keyword evidence="6" id="KW-0999">Mitochondrion inner membrane</keyword>
<evidence type="ECO:0008006" key="14">
    <source>
        <dbReference type="Google" id="ProtNLM"/>
    </source>
</evidence>
<evidence type="ECO:0000256" key="11">
    <source>
        <dbReference type="RuleBase" id="RU000488"/>
    </source>
</evidence>
<keyword evidence="8" id="KW-0496">Mitochondrion</keyword>
<evidence type="ECO:0000256" key="4">
    <source>
        <dbReference type="ARBA" id="ARBA00022692"/>
    </source>
</evidence>
<name>A0A4P9XCL8_9FUNG</name>
<evidence type="ECO:0000256" key="7">
    <source>
        <dbReference type="ARBA" id="ARBA00022989"/>
    </source>
</evidence>
<comment type="subcellular location">
    <subcellularLocation>
        <location evidence="1">Mitochondrion inner membrane</location>
        <topology evidence="1">Multi-pass membrane protein</topology>
    </subcellularLocation>
</comment>
<dbReference type="Proteomes" id="UP000274922">
    <property type="component" value="Unassembled WGS sequence"/>
</dbReference>
<feature type="repeat" description="Solcar" evidence="10">
    <location>
        <begin position="3"/>
        <end position="92"/>
    </location>
</feature>
<dbReference type="InterPro" id="IPR018108">
    <property type="entry name" value="MCP_transmembrane"/>
</dbReference>
<dbReference type="InterPro" id="IPR023395">
    <property type="entry name" value="MCP_dom_sf"/>
</dbReference>
<evidence type="ECO:0000256" key="2">
    <source>
        <dbReference type="ARBA" id="ARBA00006375"/>
    </source>
</evidence>
<gene>
    <name evidence="12" type="ORF">CXG81DRAFT_10264</name>
</gene>
<evidence type="ECO:0000256" key="3">
    <source>
        <dbReference type="ARBA" id="ARBA00022448"/>
    </source>
</evidence>
<feature type="repeat" description="Solcar" evidence="10">
    <location>
        <begin position="196"/>
        <end position="283"/>
    </location>
</feature>
<dbReference type="OrthoDB" id="434783at2759"/>
<dbReference type="PANTHER" id="PTHR46356:SF1">
    <property type="entry name" value="MITOCHONDRIAL 2-OXODICARBOXYLATE CARRIER"/>
    <property type="match status" value="1"/>
</dbReference>
<evidence type="ECO:0000313" key="13">
    <source>
        <dbReference type="Proteomes" id="UP000274922"/>
    </source>
</evidence>
<accession>A0A4P9XCL8</accession>
<comment type="similarity">
    <text evidence="2 11">Belongs to the mitochondrial carrier (TC 2.A.29) family.</text>
</comment>
<evidence type="ECO:0000256" key="9">
    <source>
        <dbReference type="ARBA" id="ARBA00023136"/>
    </source>
</evidence>
<dbReference type="EMBL" id="ML014133">
    <property type="protein sequence ID" value="RKP02891.1"/>
    <property type="molecule type" value="Genomic_DNA"/>
</dbReference>
<evidence type="ECO:0000256" key="6">
    <source>
        <dbReference type="ARBA" id="ARBA00022792"/>
    </source>
</evidence>
<keyword evidence="3 11" id="KW-0813">Transport</keyword>
<sequence>MPLPMYWNLVAGSIAGVSELLVMYPLDVAKTRLQLQTTTTGPDAYTSIGDVFRKIVRQEGPRALYRGILPPILVEAPKRAIKFSANDAYKRAFQEKFGIPSSTLLSIATGVSAGITEAFIVGPPELLKIKLQDKRNAGKYSGASDVVRQIVRAEGYLGLTRGLEATIWRHALWNGGYFGVIQSVRSALPEPETHQGALLKNFIAGTVGGIVGTTINTPTDVAKTRIQGAAFGETKYRSAWQSVALIAREEGPRALYKGYLPKVLRLGPGGGILLVVFDFLSGQIRKHLM</sequence>
<dbReference type="PANTHER" id="PTHR46356">
    <property type="entry name" value="MITOCHONDRIAL 2-OXODICARBOXYLATE CARRIER"/>
    <property type="match status" value="1"/>
</dbReference>
<evidence type="ECO:0000313" key="12">
    <source>
        <dbReference type="EMBL" id="RKP02891.1"/>
    </source>
</evidence>
<evidence type="ECO:0000256" key="5">
    <source>
        <dbReference type="ARBA" id="ARBA00022737"/>
    </source>
</evidence>
<dbReference type="PROSITE" id="PS50920">
    <property type="entry name" value="SOLCAR"/>
    <property type="match status" value="3"/>
</dbReference>
<keyword evidence="7" id="KW-1133">Transmembrane helix</keyword>
<keyword evidence="5" id="KW-0677">Repeat</keyword>
<dbReference type="AlphaFoldDB" id="A0A4P9XCL8"/>
<keyword evidence="4 10" id="KW-0812">Transmembrane</keyword>
<dbReference type="GO" id="GO:0005743">
    <property type="term" value="C:mitochondrial inner membrane"/>
    <property type="evidence" value="ECO:0007669"/>
    <property type="project" value="UniProtKB-SubCell"/>
</dbReference>
<keyword evidence="9 10" id="KW-0472">Membrane</keyword>
<proteinExistence type="inferred from homology"/>
<reference evidence="13" key="1">
    <citation type="journal article" date="2018" name="Nat. Microbiol.">
        <title>Leveraging single-cell genomics to expand the fungal tree of life.</title>
        <authorList>
            <person name="Ahrendt S.R."/>
            <person name="Quandt C.A."/>
            <person name="Ciobanu D."/>
            <person name="Clum A."/>
            <person name="Salamov A."/>
            <person name="Andreopoulos B."/>
            <person name="Cheng J.F."/>
            <person name="Woyke T."/>
            <person name="Pelin A."/>
            <person name="Henrissat B."/>
            <person name="Reynolds N.K."/>
            <person name="Benny G.L."/>
            <person name="Smith M.E."/>
            <person name="James T.Y."/>
            <person name="Grigoriev I.V."/>
        </authorList>
    </citation>
    <scope>NUCLEOTIDE SEQUENCE [LARGE SCALE GENOMIC DNA]</scope>
    <source>
        <strain evidence="13">ATCC 52028</strain>
    </source>
</reference>
<evidence type="ECO:0000256" key="8">
    <source>
        <dbReference type="ARBA" id="ARBA00023128"/>
    </source>
</evidence>
<feature type="repeat" description="Solcar" evidence="10">
    <location>
        <begin position="101"/>
        <end position="187"/>
    </location>
</feature>
<protein>
    <recommendedName>
        <fullName evidence="14">Mitochondrial carrier</fullName>
    </recommendedName>
</protein>
<dbReference type="Pfam" id="PF00153">
    <property type="entry name" value="Mito_carr"/>
    <property type="match status" value="3"/>
</dbReference>
<dbReference type="InterPro" id="IPR051752">
    <property type="entry name" value="Mito_2-oxodicarb_carrier"/>
</dbReference>